<evidence type="ECO:0000313" key="3">
    <source>
        <dbReference type="EMBL" id="CAF4509930.1"/>
    </source>
</evidence>
<dbReference type="Proteomes" id="UP000663834">
    <property type="component" value="Unassembled WGS sequence"/>
</dbReference>
<dbReference type="AlphaFoldDB" id="A0A814XUY4"/>
<dbReference type="EMBL" id="CAJOBJ010083172">
    <property type="protein sequence ID" value="CAF4509930.1"/>
    <property type="molecule type" value="Genomic_DNA"/>
</dbReference>
<dbReference type="EMBL" id="CAJNOW010000056">
    <property type="protein sequence ID" value="CAF1220645.1"/>
    <property type="molecule type" value="Genomic_DNA"/>
</dbReference>
<gene>
    <name evidence="3" type="ORF">GIL414_LOCUS35136</name>
    <name evidence="2" type="ORF">KQP761_LOCUS789</name>
</gene>
<dbReference type="InterPro" id="IPR011042">
    <property type="entry name" value="6-blade_b-propeller_TolB-like"/>
</dbReference>
<evidence type="ECO:0000256" key="1">
    <source>
        <dbReference type="ARBA" id="ARBA00022737"/>
    </source>
</evidence>
<dbReference type="OrthoDB" id="10002341at2759"/>
<dbReference type="Pfam" id="PF01436">
    <property type="entry name" value="NHL"/>
    <property type="match status" value="1"/>
</dbReference>
<accession>A0A814XUY4</accession>
<dbReference type="InterPro" id="IPR001258">
    <property type="entry name" value="NHL_repeat"/>
</dbReference>
<reference evidence="2" key="1">
    <citation type="submission" date="2021-02" db="EMBL/GenBank/DDBJ databases">
        <authorList>
            <person name="Nowell W R."/>
        </authorList>
    </citation>
    <scope>NUCLEOTIDE SEQUENCE</scope>
</reference>
<name>A0A814XUY4_9BILA</name>
<proteinExistence type="predicted"/>
<organism evidence="2 4">
    <name type="scientific">Rotaria magnacalcarata</name>
    <dbReference type="NCBI Taxonomy" id="392030"/>
    <lineage>
        <taxon>Eukaryota</taxon>
        <taxon>Metazoa</taxon>
        <taxon>Spiralia</taxon>
        <taxon>Gnathifera</taxon>
        <taxon>Rotifera</taxon>
        <taxon>Eurotatoria</taxon>
        <taxon>Bdelloidea</taxon>
        <taxon>Philodinida</taxon>
        <taxon>Philodinidae</taxon>
        <taxon>Rotaria</taxon>
    </lineage>
</organism>
<protein>
    <submittedName>
        <fullName evidence="2">Uncharacterized protein</fullName>
    </submittedName>
</protein>
<dbReference type="Proteomes" id="UP000681720">
    <property type="component" value="Unassembled WGS sequence"/>
</dbReference>
<dbReference type="Gene3D" id="2.120.10.30">
    <property type="entry name" value="TolB, C-terminal domain"/>
    <property type="match status" value="1"/>
</dbReference>
<sequence>MDSLIICDSSNGRVVRWSRRSGTNQGDVLIDKIVCSGLAMDDERFIYLFYLFDSFKYTVRRYGLGDKNGTIVTHGDGIDCLCVRLAYHRVMKWVKNAKESIVVAEGNGNGTAMTQLYGPNGLFVDALGTVYVADSGNNRVMRRLQGAVPGTVLAYQNPAELSYPMGLSLD</sequence>
<evidence type="ECO:0000313" key="2">
    <source>
        <dbReference type="EMBL" id="CAF1220645.1"/>
    </source>
</evidence>
<comment type="caution">
    <text evidence="2">The sequence shown here is derived from an EMBL/GenBank/DDBJ whole genome shotgun (WGS) entry which is preliminary data.</text>
</comment>
<keyword evidence="1" id="KW-0677">Repeat</keyword>
<dbReference type="SUPFAM" id="SSF63825">
    <property type="entry name" value="YWTD domain"/>
    <property type="match status" value="1"/>
</dbReference>
<evidence type="ECO:0000313" key="4">
    <source>
        <dbReference type="Proteomes" id="UP000663834"/>
    </source>
</evidence>